<evidence type="ECO:0000256" key="2">
    <source>
        <dbReference type="ARBA" id="ARBA00022771"/>
    </source>
</evidence>
<dbReference type="Pfam" id="PF12906">
    <property type="entry name" value="RINGv"/>
    <property type="match status" value="1"/>
</dbReference>
<keyword evidence="2" id="KW-0863">Zinc-finger</keyword>
<gene>
    <name evidence="7" type="ORF">KSP39_PZI001304</name>
</gene>
<dbReference type="AlphaFoldDB" id="A0AAP0BZZ3"/>
<organism evidence="7 8">
    <name type="scientific">Platanthera zijinensis</name>
    <dbReference type="NCBI Taxonomy" id="2320716"/>
    <lineage>
        <taxon>Eukaryota</taxon>
        <taxon>Viridiplantae</taxon>
        <taxon>Streptophyta</taxon>
        <taxon>Embryophyta</taxon>
        <taxon>Tracheophyta</taxon>
        <taxon>Spermatophyta</taxon>
        <taxon>Magnoliopsida</taxon>
        <taxon>Liliopsida</taxon>
        <taxon>Asparagales</taxon>
        <taxon>Orchidaceae</taxon>
        <taxon>Orchidoideae</taxon>
        <taxon>Orchideae</taxon>
        <taxon>Orchidinae</taxon>
        <taxon>Platanthera</taxon>
    </lineage>
</organism>
<keyword evidence="3" id="KW-0862">Zinc</keyword>
<evidence type="ECO:0000256" key="4">
    <source>
        <dbReference type="SAM" id="MobiDB-lite"/>
    </source>
</evidence>
<feature type="domain" description="RING-CH-type" evidence="6">
    <location>
        <begin position="81"/>
        <end position="141"/>
    </location>
</feature>
<feature type="transmembrane region" description="Helical" evidence="5">
    <location>
        <begin position="179"/>
        <end position="202"/>
    </location>
</feature>
<sequence length="275" mass="30505">MGDDGPSSNRCVEVSESNLDRNPHPITESNDNGSLGFLPVPTVAISPSHEAVKDKEDLSVAVVDEKKVGVPDVACHDFHSRSESDLEECRVCQQQTEEPLMDLGCKCRGELSKVHKSCILIWFRTKGSNKCEICQQVAVNIPLPDLQPSVNYCVWRVDSAYGTTSLGQGGRTRGCVTPLWVAFAVLIGGLLLDVLLSILLGVSALPVNIIIGRLLYPVQHFLVLLCTFAAFSPPSTGLYEWDRKLNLVLEIYRTWFFAKWLIVWLVNFQLNFTVT</sequence>
<feature type="compositionally biased region" description="Polar residues" evidence="4">
    <location>
        <begin position="1"/>
        <end position="10"/>
    </location>
</feature>
<protein>
    <recommendedName>
        <fullName evidence="6">RING-CH-type domain-containing protein</fullName>
    </recommendedName>
</protein>
<dbReference type="PANTHER" id="PTHR46214">
    <property type="entry name" value="ZINC FINGER, RING-CH-TYPE"/>
    <property type="match status" value="1"/>
</dbReference>
<dbReference type="PROSITE" id="PS51292">
    <property type="entry name" value="ZF_RING_CH"/>
    <property type="match status" value="1"/>
</dbReference>
<dbReference type="PANTHER" id="PTHR46214:SF16">
    <property type="entry name" value="OS10G0481450 PROTEIN"/>
    <property type="match status" value="1"/>
</dbReference>
<dbReference type="Gene3D" id="3.30.40.10">
    <property type="entry name" value="Zinc/RING finger domain, C3HC4 (zinc finger)"/>
    <property type="match status" value="1"/>
</dbReference>
<dbReference type="InterPro" id="IPR013083">
    <property type="entry name" value="Znf_RING/FYVE/PHD"/>
</dbReference>
<evidence type="ECO:0000256" key="1">
    <source>
        <dbReference type="ARBA" id="ARBA00022723"/>
    </source>
</evidence>
<keyword evidence="5" id="KW-0472">Membrane</keyword>
<keyword evidence="8" id="KW-1185">Reference proteome</keyword>
<dbReference type="SUPFAM" id="SSF57850">
    <property type="entry name" value="RING/U-box"/>
    <property type="match status" value="1"/>
</dbReference>
<comment type="caution">
    <text evidence="7">The sequence shown here is derived from an EMBL/GenBank/DDBJ whole genome shotgun (WGS) entry which is preliminary data.</text>
</comment>
<evidence type="ECO:0000256" key="3">
    <source>
        <dbReference type="ARBA" id="ARBA00022833"/>
    </source>
</evidence>
<feature type="transmembrane region" description="Helical" evidence="5">
    <location>
        <begin position="251"/>
        <end position="270"/>
    </location>
</feature>
<keyword evidence="5" id="KW-0812">Transmembrane</keyword>
<evidence type="ECO:0000259" key="6">
    <source>
        <dbReference type="PROSITE" id="PS51292"/>
    </source>
</evidence>
<dbReference type="GO" id="GO:0008270">
    <property type="term" value="F:zinc ion binding"/>
    <property type="evidence" value="ECO:0007669"/>
    <property type="project" value="UniProtKB-KW"/>
</dbReference>
<feature type="transmembrane region" description="Helical" evidence="5">
    <location>
        <begin position="214"/>
        <end position="231"/>
    </location>
</feature>
<reference evidence="7 8" key="1">
    <citation type="journal article" date="2022" name="Nat. Plants">
        <title>Genomes of leafy and leafless Platanthera orchids illuminate the evolution of mycoheterotrophy.</title>
        <authorList>
            <person name="Li M.H."/>
            <person name="Liu K.W."/>
            <person name="Li Z."/>
            <person name="Lu H.C."/>
            <person name="Ye Q.L."/>
            <person name="Zhang D."/>
            <person name="Wang J.Y."/>
            <person name="Li Y.F."/>
            <person name="Zhong Z.M."/>
            <person name="Liu X."/>
            <person name="Yu X."/>
            <person name="Liu D.K."/>
            <person name="Tu X.D."/>
            <person name="Liu B."/>
            <person name="Hao Y."/>
            <person name="Liao X.Y."/>
            <person name="Jiang Y.T."/>
            <person name="Sun W.H."/>
            <person name="Chen J."/>
            <person name="Chen Y.Q."/>
            <person name="Ai Y."/>
            <person name="Zhai J.W."/>
            <person name="Wu S.S."/>
            <person name="Zhou Z."/>
            <person name="Hsiao Y.Y."/>
            <person name="Wu W.L."/>
            <person name="Chen Y.Y."/>
            <person name="Lin Y.F."/>
            <person name="Hsu J.L."/>
            <person name="Li C.Y."/>
            <person name="Wang Z.W."/>
            <person name="Zhao X."/>
            <person name="Zhong W.Y."/>
            <person name="Ma X.K."/>
            <person name="Ma L."/>
            <person name="Huang J."/>
            <person name="Chen G.Z."/>
            <person name="Huang M.Z."/>
            <person name="Huang L."/>
            <person name="Peng D.H."/>
            <person name="Luo Y.B."/>
            <person name="Zou S.Q."/>
            <person name="Chen S.P."/>
            <person name="Lan S."/>
            <person name="Tsai W.C."/>
            <person name="Van de Peer Y."/>
            <person name="Liu Z.J."/>
        </authorList>
    </citation>
    <scope>NUCLEOTIDE SEQUENCE [LARGE SCALE GENOMIC DNA]</scope>
    <source>
        <strain evidence="7">Lor287</strain>
    </source>
</reference>
<evidence type="ECO:0000313" key="7">
    <source>
        <dbReference type="EMBL" id="KAK8956528.1"/>
    </source>
</evidence>
<dbReference type="SMART" id="SM00744">
    <property type="entry name" value="RINGv"/>
    <property type="match status" value="1"/>
</dbReference>
<name>A0AAP0BZZ3_9ASPA</name>
<evidence type="ECO:0000313" key="8">
    <source>
        <dbReference type="Proteomes" id="UP001418222"/>
    </source>
</evidence>
<dbReference type="InterPro" id="IPR011016">
    <property type="entry name" value="Znf_RING-CH"/>
</dbReference>
<accession>A0AAP0BZZ3</accession>
<dbReference type="EMBL" id="JBBWWQ010000001">
    <property type="protein sequence ID" value="KAK8956528.1"/>
    <property type="molecule type" value="Genomic_DNA"/>
</dbReference>
<dbReference type="Proteomes" id="UP001418222">
    <property type="component" value="Unassembled WGS sequence"/>
</dbReference>
<keyword evidence="1" id="KW-0479">Metal-binding</keyword>
<evidence type="ECO:0000256" key="5">
    <source>
        <dbReference type="SAM" id="Phobius"/>
    </source>
</evidence>
<keyword evidence="5" id="KW-1133">Transmembrane helix</keyword>
<feature type="region of interest" description="Disordered" evidence="4">
    <location>
        <begin position="1"/>
        <end position="34"/>
    </location>
</feature>
<proteinExistence type="predicted"/>